<name>A0ABS6HPC8_MYCGD</name>
<dbReference type="Pfam" id="PF14062">
    <property type="entry name" value="DUF4253"/>
    <property type="match status" value="1"/>
</dbReference>
<proteinExistence type="predicted"/>
<dbReference type="Proteomes" id="UP000696413">
    <property type="component" value="Unassembled WGS sequence"/>
</dbReference>
<evidence type="ECO:0000259" key="1">
    <source>
        <dbReference type="Pfam" id="PF14062"/>
    </source>
</evidence>
<gene>
    <name evidence="2" type="ORF">KL859_16940</name>
</gene>
<reference evidence="2 3" key="1">
    <citation type="submission" date="2021-05" db="EMBL/GenBank/DDBJ databases">
        <title>Draft Genome Sequences of Clinical Respiratory Isolates of Mycobacterium goodii Recovered in Ireland.</title>
        <authorList>
            <person name="Flanagan P.R."/>
            <person name="Mok S."/>
            <person name="Roycroft E."/>
            <person name="Rogers T.R."/>
            <person name="Fitzgibbon M."/>
        </authorList>
    </citation>
    <scope>NUCLEOTIDE SEQUENCE [LARGE SCALE GENOMIC DNA]</scope>
    <source>
        <strain evidence="2 3">14IE55</strain>
    </source>
</reference>
<dbReference type="InterPro" id="IPR025349">
    <property type="entry name" value="DUF4253"/>
</dbReference>
<sequence>MFRATPGPLPSADARELARVALPAGRIVTATEGSGAAVAWISAEVLPEDELTELVRSLAAVFPQTGLWPLQALGCDKGLQQPWGDGEMDGPESEVPDPMAVLTREQFEEPTVPAVTALAPAQPGPDLRADQLDVEAGGLLLVPVARPADVPAALGWWGGTNYALSGADFSAVLQSWEDRFGTVLVSIGFDTMTVQVGRRPESEQQLDALLREHYAFCPDNIDQGMKPDAFRLGLAEWGYWNFWWD</sequence>
<accession>A0ABS6HPC8</accession>
<dbReference type="EMBL" id="JAHBOM010000011">
    <property type="protein sequence ID" value="MBU8824548.1"/>
    <property type="molecule type" value="Genomic_DNA"/>
</dbReference>
<evidence type="ECO:0000313" key="3">
    <source>
        <dbReference type="Proteomes" id="UP000696413"/>
    </source>
</evidence>
<keyword evidence="3" id="KW-1185">Reference proteome</keyword>
<organism evidence="2 3">
    <name type="scientific">Mycolicibacterium goodii</name>
    <name type="common">Mycobacterium goodii</name>
    <dbReference type="NCBI Taxonomy" id="134601"/>
    <lineage>
        <taxon>Bacteria</taxon>
        <taxon>Bacillati</taxon>
        <taxon>Actinomycetota</taxon>
        <taxon>Actinomycetes</taxon>
        <taxon>Mycobacteriales</taxon>
        <taxon>Mycobacteriaceae</taxon>
        <taxon>Mycolicibacterium</taxon>
    </lineage>
</organism>
<protein>
    <submittedName>
        <fullName evidence="2">DUF4253 domain-containing protein</fullName>
    </submittedName>
</protein>
<comment type="caution">
    <text evidence="2">The sequence shown here is derived from an EMBL/GenBank/DDBJ whole genome shotgun (WGS) entry which is preliminary data.</text>
</comment>
<feature type="domain" description="DUF4253" evidence="1">
    <location>
        <begin position="139"/>
        <end position="245"/>
    </location>
</feature>
<dbReference type="RefSeq" id="WP_073680163.1">
    <property type="nucleotide sequence ID" value="NZ_CP092364.2"/>
</dbReference>
<evidence type="ECO:0000313" key="2">
    <source>
        <dbReference type="EMBL" id="MBU8824548.1"/>
    </source>
</evidence>